<dbReference type="EMBL" id="CAJNJQ010004118">
    <property type="protein sequence ID" value="CAE7208470.1"/>
    <property type="molecule type" value="Genomic_DNA"/>
</dbReference>
<reference evidence="1" key="1">
    <citation type="submission" date="2021-01" db="EMBL/GenBank/DDBJ databases">
        <authorList>
            <person name="Kaushik A."/>
        </authorList>
    </citation>
    <scope>NUCLEOTIDE SEQUENCE</scope>
    <source>
        <strain evidence="1">AG5</strain>
    </source>
</reference>
<evidence type="ECO:0000313" key="1">
    <source>
        <dbReference type="EMBL" id="CAE7208470.1"/>
    </source>
</evidence>
<accession>A0A8H3I0Y5</accession>
<comment type="caution">
    <text evidence="1">The sequence shown here is derived from an EMBL/GenBank/DDBJ whole genome shotgun (WGS) entry which is preliminary data.</text>
</comment>
<proteinExistence type="predicted"/>
<evidence type="ECO:0008006" key="3">
    <source>
        <dbReference type="Google" id="ProtNLM"/>
    </source>
</evidence>
<dbReference type="Proteomes" id="UP000663827">
    <property type="component" value="Unassembled WGS sequence"/>
</dbReference>
<sequence length="398" mass="44725">MPRMEFPWATDEVDLQAILGAEIANSGLENSHAGLDVDLSHVRGPGLSLMGVSTSPPPRMTKSLAARMWEYAHDLGPRIIWPPPGCTNCDELDPEGVAPVFRESIAALTRTTPIEPVFQDVFYFYSTFLTRLFYDYALLSDAIVKWTFRKFHSSTSAKYGMLCMAGLFLSDYERSASSRSWRDGIHQVYSLATSHLAQDLEDPTLSPWEKLTGLIPIMDYEFHTGQISKYFSHVTTALPLVKAVIGSDTIDLLNIRGEQMYDVNMWAWCDILDSMATCSPTRLKYESDLERATQPGKEESAASHDKGIEWIYGIPNVLAVLIARTSALRHAQLSDEEKTAGGVEIECMVRNWRIRPLGARDPRLRVTRVGAQEIWRHTAILYVHQAIFKSSSDHPIVK</sequence>
<protein>
    <recommendedName>
        <fullName evidence="3">Transcription factor domain-containing protein</fullName>
    </recommendedName>
</protein>
<dbReference type="InterPro" id="IPR021858">
    <property type="entry name" value="Fun_TF"/>
</dbReference>
<dbReference type="AlphaFoldDB" id="A0A8H3I0Y5"/>
<dbReference type="Pfam" id="PF11951">
    <property type="entry name" value="Fungal_trans_2"/>
    <property type="match status" value="1"/>
</dbReference>
<name>A0A8H3I0Y5_9AGAM</name>
<evidence type="ECO:0000313" key="2">
    <source>
        <dbReference type="Proteomes" id="UP000663827"/>
    </source>
</evidence>
<feature type="non-terminal residue" evidence="1">
    <location>
        <position position="1"/>
    </location>
</feature>
<organism evidence="1 2">
    <name type="scientific">Rhizoctonia solani</name>
    <dbReference type="NCBI Taxonomy" id="456999"/>
    <lineage>
        <taxon>Eukaryota</taxon>
        <taxon>Fungi</taxon>
        <taxon>Dikarya</taxon>
        <taxon>Basidiomycota</taxon>
        <taxon>Agaricomycotina</taxon>
        <taxon>Agaricomycetes</taxon>
        <taxon>Cantharellales</taxon>
        <taxon>Ceratobasidiaceae</taxon>
        <taxon>Rhizoctonia</taxon>
    </lineage>
</organism>
<gene>
    <name evidence="1" type="ORF">RDB_LOCUS147941</name>
</gene>